<name>A0A0E9UJF7_ANGAN</name>
<dbReference type="AlphaFoldDB" id="A0A0E9UJF7"/>
<reference evidence="2" key="2">
    <citation type="journal article" date="2015" name="Fish Shellfish Immunol.">
        <title>Early steps in the European eel (Anguilla anguilla)-Vibrio vulnificus interaction in the gills: Role of the RtxA13 toxin.</title>
        <authorList>
            <person name="Callol A."/>
            <person name="Pajuelo D."/>
            <person name="Ebbesson L."/>
            <person name="Teles M."/>
            <person name="MacKenzie S."/>
            <person name="Amaro C."/>
        </authorList>
    </citation>
    <scope>NUCLEOTIDE SEQUENCE</scope>
</reference>
<keyword evidence="1" id="KW-0472">Membrane</keyword>
<protein>
    <submittedName>
        <fullName evidence="2">Uncharacterized protein</fullName>
    </submittedName>
</protein>
<evidence type="ECO:0000256" key="1">
    <source>
        <dbReference type="SAM" id="Phobius"/>
    </source>
</evidence>
<proteinExistence type="predicted"/>
<keyword evidence="1" id="KW-0812">Transmembrane</keyword>
<sequence>MMPFIGTFYILTVSKVININVIIHLVRSEHQCMRVIPAR</sequence>
<feature type="transmembrane region" description="Helical" evidence="1">
    <location>
        <begin position="6"/>
        <end position="26"/>
    </location>
</feature>
<keyword evidence="1" id="KW-1133">Transmembrane helix</keyword>
<evidence type="ECO:0000313" key="2">
    <source>
        <dbReference type="EMBL" id="JAH65999.1"/>
    </source>
</evidence>
<dbReference type="EMBL" id="GBXM01042578">
    <property type="protein sequence ID" value="JAH65999.1"/>
    <property type="molecule type" value="Transcribed_RNA"/>
</dbReference>
<reference evidence="2" key="1">
    <citation type="submission" date="2014-11" db="EMBL/GenBank/DDBJ databases">
        <authorList>
            <person name="Amaro Gonzalez C."/>
        </authorList>
    </citation>
    <scope>NUCLEOTIDE SEQUENCE</scope>
</reference>
<organism evidence="2">
    <name type="scientific">Anguilla anguilla</name>
    <name type="common">European freshwater eel</name>
    <name type="synonym">Muraena anguilla</name>
    <dbReference type="NCBI Taxonomy" id="7936"/>
    <lineage>
        <taxon>Eukaryota</taxon>
        <taxon>Metazoa</taxon>
        <taxon>Chordata</taxon>
        <taxon>Craniata</taxon>
        <taxon>Vertebrata</taxon>
        <taxon>Euteleostomi</taxon>
        <taxon>Actinopterygii</taxon>
        <taxon>Neopterygii</taxon>
        <taxon>Teleostei</taxon>
        <taxon>Anguilliformes</taxon>
        <taxon>Anguillidae</taxon>
        <taxon>Anguilla</taxon>
    </lineage>
</organism>
<accession>A0A0E9UJF7</accession>